<gene>
    <name evidence="11" type="ORF">SLEP1_g22850</name>
</gene>
<evidence type="ECO:0000256" key="6">
    <source>
        <dbReference type="ARBA" id="ARBA00022691"/>
    </source>
</evidence>
<evidence type="ECO:0000256" key="2">
    <source>
        <dbReference type="ARBA" id="ARBA00009140"/>
    </source>
</evidence>
<keyword evidence="5" id="KW-0808">Transferase</keyword>
<evidence type="ECO:0000256" key="8">
    <source>
        <dbReference type="ARBA" id="ARBA00022989"/>
    </source>
</evidence>
<comment type="cofactor">
    <cofactor evidence="10">
        <name>Zn(2+)</name>
        <dbReference type="ChEBI" id="CHEBI:29105"/>
    </cofactor>
    <text evidence="10">Divalent metal cations. Probably Zn(2+).</text>
</comment>
<dbReference type="PANTHER" id="PTHR12714:SF9">
    <property type="entry name" value="PROTEIN-S-ISOPRENYLCYSTEINE O-METHYLTRANSFERASE"/>
    <property type="match status" value="1"/>
</dbReference>
<accession>A0AAV5JDG9</accession>
<evidence type="ECO:0000256" key="10">
    <source>
        <dbReference type="RuleBase" id="RU362022"/>
    </source>
</evidence>
<organism evidence="11 12">
    <name type="scientific">Rubroshorea leprosula</name>
    <dbReference type="NCBI Taxonomy" id="152421"/>
    <lineage>
        <taxon>Eukaryota</taxon>
        <taxon>Viridiplantae</taxon>
        <taxon>Streptophyta</taxon>
        <taxon>Embryophyta</taxon>
        <taxon>Tracheophyta</taxon>
        <taxon>Spermatophyta</taxon>
        <taxon>Magnoliopsida</taxon>
        <taxon>eudicotyledons</taxon>
        <taxon>Gunneridae</taxon>
        <taxon>Pentapetalae</taxon>
        <taxon>rosids</taxon>
        <taxon>malvids</taxon>
        <taxon>Malvales</taxon>
        <taxon>Dipterocarpaceae</taxon>
        <taxon>Rubroshorea</taxon>
    </lineage>
</organism>
<evidence type="ECO:0000256" key="5">
    <source>
        <dbReference type="ARBA" id="ARBA00022679"/>
    </source>
</evidence>
<dbReference type="GO" id="GO:0005789">
    <property type="term" value="C:endoplasmic reticulum membrane"/>
    <property type="evidence" value="ECO:0007669"/>
    <property type="project" value="UniProtKB-SubCell"/>
</dbReference>
<feature type="transmembrane region" description="Helical" evidence="10">
    <location>
        <begin position="45"/>
        <end position="68"/>
    </location>
</feature>
<dbReference type="InterPro" id="IPR025770">
    <property type="entry name" value="PPMT_MeTrfase"/>
</dbReference>
<comment type="caution">
    <text evidence="11">The sequence shown here is derived from an EMBL/GenBank/DDBJ whole genome shotgun (WGS) entry which is preliminary data.</text>
</comment>
<dbReference type="Gene3D" id="1.20.120.1630">
    <property type="match status" value="1"/>
</dbReference>
<sequence>MTEIFSHAATQLSEMVLAIIFFHSSEYALAIAIHGRSNVTLTSLLISKHYVLAMIFSLLEYFFEIILFPWLKEFWWISNFGLAMVVIGEVIRKLAIITAGRAFTHLIKIHHEEHHKLVTHGVYRFVRHPGYCGFLIWAVGIQIMLCNPMSTVAFAIIVWRFFAERILYEEYFLRHFFGSNYDDYVRRVPSGVPFVK</sequence>
<proteinExistence type="inferred from homology"/>
<comment type="catalytic activity">
    <reaction evidence="10">
        <text>[protein]-C-terminal S-[(2E,6E)-farnesyl]-L-cysteine + S-adenosyl-L-methionine = [protein]-C-terminal S-[(2E,6E)-farnesyl]-L-cysteine methyl ester + S-adenosyl-L-homocysteine</text>
        <dbReference type="Rhea" id="RHEA:21672"/>
        <dbReference type="Rhea" id="RHEA-COMP:12125"/>
        <dbReference type="Rhea" id="RHEA-COMP:12126"/>
        <dbReference type="ChEBI" id="CHEBI:57856"/>
        <dbReference type="ChEBI" id="CHEBI:59789"/>
        <dbReference type="ChEBI" id="CHEBI:90510"/>
        <dbReference type="ChEBI" id="CHEBI:90511"/>
        <dbReference type="EC" id="2.1.1.100"/>
    </reaction>
</comment>
<dbReference type="GO" id="GO:0004671">
    <property type="term" value="F:protein C-terminal S-isoprenylcysteine carboxyl O-methyltransferase activity"/>
    <property type="evidence" value="ECO:0007669"/>
    <property type="project" value="UniProtKB-EC"/>
</dbReference>
<evidence type="ECO:0000256" key="3">
    <source>
        <dbReference type="ARBA" id="ARBA00012151"/>
    </source>
</evidence>
<comment type="subcellular location">
    <subcellularLocation>
        <location evidence="10">Endoplasmic reticulum membrane</location>
        <topology evidence="10">Multi-pass membrane protein</topology>
    </subcellularLocation>
    <subcellularLocation>
        <location evidence="1">Membrane</location>
        <topology evidence="1">Multi-pass membrane protein</topology>
    </subcellularLocation>
</comment>
<dbReference type="GO" id="GO:0032259">
    <property type="term" value="P:methylation"/>
    <property type="evidence" value="ECO:0007669"/>
    <property type="project" value="UniProtKB-KW"/>
</dbReference>
<dbReference type="PANTHER" id="PTHR12714">
    <property type="entry name" value="PROTEIN-S ISOPRENYLCYSTEINE O-METHYLTRANSFERASE"/>
    <property type="match status" value="1"/>
</dbReference>
<protein>
    <recommendedName>
        <fullName evidence="3 10">Protein-S-isoprenylcysteine O-methyltransferase</fullName>
        <ecNumber evidence="3 10">2.1.1.100</ecNumber>
    </recommendedName>
</protein>
<evidence type="ECO:0000256" key="7">
    <source>
        <dbReference type="ARBA" id="ARBA00022692"/>
    </source>
</evidence>
<comment type="similarity">
    <text evidence="2 10">Belongs to the class VI-like SAM-binding methyltransferase superfamily. Isoprenylcysteine carboxyl methyltransferase family.</text>
</comment>
<dbReference type="PROSITE" id="PS51564">
    <property type="entry name" value="SAM_ICMT"/>
    <property type="match status" value="1"/>
</dbReference>
<feature type="transmembrane region" description="Helical" evidence="10">
    <location>
        <begin position="74"/>
        <end position="91"/>
    </location>
</feature>
<dbReference type="EC" id="2.1.1.100" evidence="3 10"/>
<dbReference type="InterPro" id="IPR007269">
    <property type="entry name" value="ICMT_MeTrfase"/>
</dbReference>
<dbReference type="Proteomes" id="UP001054252">
    <property type="component" value="Unassembled WGS sequence"/>
</dbReference>
<evidence type="ECO:0000256" key="9">
    <source>
        <dbReference type="ARBA" id="ARBA00023136"/>
    </source>
</evidence>
<name>A0AAV5JDG9_9ROSI</name>
<reference evidence="11 12" key="1">
    <citation type="journal article" date="2021" name="Commun. Biol.">
        <title>The genome of Shorea leprosula (Dipterocarpaceae) highlights the ecological relevance of drought in aseasonal tropical rainforests.</title>
        <authorList>
            <person name="Ng K.K.S."/>
            <person name="Kobayashi M.J."/>
            <person name="Fawcett J.A."/>
            <person name="Hatakeyama M."/>
            <person name="Paape T."/>
            <person name="Ng C.H."/>
            <person name="Ang C.C."/>
            <person name="Tnah L.H."/>
            <person name="Lee C.T."/>
            <person name="Nishiyama T."/>
            <person name="Sese J."/>
            <person name="O'Brien M.J."/>
            <person name="Copetti D."/>
            <person name="Mohd Noor M.I."/>
            <person name="Ong R.C."/>
            <person name="Putra M."/>
            <person name="Sireger I.Z."/>
            <person name="Indrioko S."/>
            <person name="Kosugi Y."/>
            <person name="Izuno A."/>
            <person name="Isagi Y."/>
            <person name="Lee S.L."/>
            <person name="Shimizu K.K."/>
        </authorList>
    </citation>
    <scope>NUCLEOTIDE SEQUENCE [LARGE SCALE GENOMIC DNA]</scope>
    <source>
        <strain evidence="11">214</strain>
    </source>
</reference>
<feature type="transmembrane region" description="Helical" evidence="10">
    <location>
        <begin position="15"/>
        <end position="33"/>
    </location>
</feature>
<keyword evidence="6 10" id="KW-0949">S-adenosyl-L-methionine</keyword>
<keyword evidence="8 10" id="KW-1133">Transmembrane helix</keyword>
<evidence type="ECO:0000256" key="4">
    <source>
        <dbReference type="ARBA" id="ARBA00022603"/>
    </source>
</evidence>
<evidence type="ECO:0000313" key="12">
    <source>
        <dbReference type="Proteomes" id="UP001054252"/>
    </source>
</evidence>
<evidence type="ECO:0000256" key="1">
    <source>
        <dbReference type="ARBA" id="ARBA00004141"/>
    </source>
</evidence>
<keyword evidence="10" id="KW-0256">Endoplasmic reticulum</keyword>
<keyword evidence="4 10" id="KW-0489">Methyltransferase</keyword>
<dbReference type="AlphaFoldDB" id="A0AAV5JDG9"/>
<dbReference type="EMBL" id="BPVZ01000034">
    <property type="protein sequence ID" value="GKV11607.1"/>
    <property type="molecule type" value="Genomic_DNA"/>
</dbReference>
<keyword evidence="12" id="KW-1185">Reference proteome</keyword>
<keyword evidence="9 10" id="KW-0472">Membrane</keyword>
<evidence type="ECO:0000313" key="11">
    <source>
        <dbReference type="EMBL" id="GKV11607.1"/>
    </source>
</evidence>
<keyword evidence="7 10" id="KW-0812">Transmembrane</keyword>
<feature type="transmembrane region" description="Helical" evidence="10">
    <location>
        <begin position="134"/>
        <end position="162"/>
    </location>
</feature>
<dbReference type="Pfam" id="PF04140">
    <property type="entry name" value="ICMT"/>
    <property type="match status" value="1"/>
</dbReference>